<keyword evidence="2" id="KW-1185">Reference proteome</keyword>
<dbReference type="EMBL" id="CM020618">
    <property type="protein sequence ID" value="KAK1859532.1"/>
    <property type="molecule type" value="Genomic_DNA"/>
</dbReference>
<evidence type="ECO:0000313" key="2">
    <source>
        <dbReference type="Proteomes" id="UP000798662"/>
    </source>
</evidence>
<evidence type="ECO:0000313" key="1">
    <source>
        <dbReference type="EMBL" id="KAK1859532.1"/>
    </source>
</evidence>
<organism evidence="1 2">
    <name type="scientific">Pyropia yezoensis</name>
    <name type="common">Susabi-nori</name>
    <name type="synonym">Porphyra yezoensis</name>
    <dbReference type="NCBI Taxonomy" id="2788"/>
    <lineage>
        <taxon>Eukaryota</taxon>
        <taxon>Rhodophyta</taxon>
        <taxon>Bangiophyceae</taxon>
        <taxon>Bangiales</taxon>
        <taxon>Bangiaceae</taxon>
        <taxon>Pyropia</taxon>
    </lineage>
</organism>
<dbReference type="Proteomes" id="UP000798662">
    <property type="component" value="Chromosome 1"/>
</dbReference>
<proteinExistence type="predicted"/>
<comment type="caution">
    <text evidence="1">The sequence shown here is derived from an EMBL/GenBank/DDBJ whole genome shotgun (WGS) entry which is preliminary data.</text>
</comment>
<protein>
    <submittedName>
        <fullName evidence="1">Uncharacterized protein</fullName>
    </submittedName>
</protein>
<reference evidence="1" key="1">
    <citation type="submission" date="2019-11" db="EMBL/GenBank/DDBJ databases">
        <title>Nori genome reveals adaptations in red seaweeds to the harsh intertidal environment.</title>
        <authorList>
            <person name="Wang D."/>
            <person name="Mao Y."/>
        </authorList>
    </citation>
    <scope>NUCLEOTIDE SEQUENCE</scope>
    <source>
        <tissue evidence="1">Gametophyte</tissue>
    </source>
</reference>
<sequence length="306" mass="32811">MPTTDMTTVDDTVRQLIHAVRTLEQTFMGTTPPQEIKDAFAEGLQAAQLFDPAMANSMPFYRELRLQLGRDGVVFGSVDSHLPTPLRTPMLLSTTMYPEGADREEAKTLVTALADASRLQRSRQTTGTTGGASSHATSGSSYNSEKAMATRHAHDLKLHYNGKVARAKDAAVDGMSMTPDMIATQLPKVLSAKVMNQRQGMYAHPNRNLGDYRPAYRGKEASRTGGDGAREKSGPTTSPKFNPLSLAGCFNSFIGLASEDDGADEAACFEALCMSEEGSTHEQVAPPGDSSGDESPLPRVHFAPGV</sequence>
<gene>
    <name evidence="1" type="ORF">I4F81_002127</name>
</gene>
<accession>A0ACC3BNP3</accession>
<name>A0ACC3BNP3_PYRYE</name>